<name>A0A3D9LAN5_9MICC</name>
<dbReference type="EMBL" id="QREH01000001">
    <property type="protein sequence ID" value="REE03431.1"/>
    <property type="molecule type" value="Genomic_DNA"/>
</dbReference>
<evidence type="ECO:0000256" key="2">
    <source>
        <dbReference type="ARBA" id="ARBA00022801"/>
    </source>
</evidence>
<dbReference type="OrthoDB" id="1404170at2"/>
<organism evidence="6 7">
    <name type="scientific">Citricoccus muralis</name>
    <dbReference type="NCBI Taxonomy" id="169134"/>
    <lineage>
        <taxon>Bacteria</taxon>
        <taxon>Bacillati</taxon>
        <taxon>Actinomycetota</taxon>
        <taxon>Actinomycetes</taxon>
        <taxon>Micrococcales</taxon>
        <taxon>Micrococcaceae</taxon>
        <taxon>Citricoccus</taxon>
    </lineage>
</organism>
<keyword evidence="7" id="KW-1185">Reference proteome</keyword>
<dbReference type="InterPro" id="IPR018392">
    <property type="entry name" value="LysM"/>
</dbReference>
<keyword evidence="4" id="KW-0732">Signal</keyword>
<reference evidence="6 7" key="1">
    <citation type="submission" date="2018-07" db="EMBL/GenBank/DDBJ databases">
        <title>Sequencing the genomes of 1000 actinobacteria strains.</title>
        <authorList>
            <person name="Klenk H.-P."/>
        </authorList>
    </citation>
    <scope>NUCLEOTIDE SEQUENCE [LARGE SCALE GENOMIC DNA]</scope>
    <source>
        <strain evidence="6 7">DSM 14442</strain>
    </source>
</reference>
<evidence type="ECO:0000313" key="7">
    <source>
        <dbReference type="Proteomes" id="UP000256727"/>
    </source>
</evidence>
<dbReference type="Proteomes" id="UP000256727">
    <property type="component" value="Unassembled WGS sequence"/>
</dbReference>
<dbReference type="InterPro" id="IPR006311">
    <property type="entry name" value="TAT_signal"/>
</dbReference>
<dbReference type="SUPFAM" id="SSF53955">
    <property type="entry name" value="Lysozyme-like"/>
    <property type="match status" value="1"/>
</dbReference>
<dbReference type="AlphaFoldDB" id="A0A3D9LAN5"/>
<dbReference type="GO" id="GO:0016787">
    <property type="term" value="F:hydrolase activity"/>
    <property type="evidence" value="ECO:0007669"/>
    <property type="project" value="UniProtKB-KW"/>
</dbReference>
<feature type="compositionally biased region" description="Basic and acidic residues" evidence="3">
    <location>
        <begin position="146"/>
        <end position="163"/>
    </location>
</feature>
<dbReference type="PANTHER" id="PTHR34700">
    <property type="entry name" value="POTASSIUM BINDING PROTEIN KBP"/>
    <property type="match status" value="1"/>
</dbReference>
<feature type="chain" id="PRO_5038917069" evidence="4">
    <location>
        <begin position="43"/>
        <end position="241"/>
    </location>
</feature>
<protein>
    <submittedName>
        <fullName evidence="6">LysM domain-containing protein</fullName>
    </submittedName>
</protein>
<dbReference type="RefSeq" id="WP_115931550.1">
    <property type="nucleotide sequence ID" value="NZ_QREH01000001.1"/>
</dbReference>
<dbReference type="Gene3D" id="1.10.530.10">
    <property type="match status" value="1"/>
</dbReference>
<feature type="signal peptide" evidence="4">
    <location>
        <begin position="1"/>
        <end position="42"/>
    </location>
</feature>
<dbReference type="InterPro" id="IPR023346">
    <property type="entry name" value="Lysozyme-like_dom_sf"/>
</dbReference>
<feature type="compositionally biased region" description="Low complexity" evidence="3">
    <location>
        <begin position="127"/>
        <end position="145"/>
    </location>
</feature>
<gene>
    <name evidence="6" type="ORF">C8E99_1242</name>
</gene>
<dbReference type="NCBIfam" id="NF046106">
    <property type="entry name" value="ResusProRpf"/>
    <property type="match status" value="1"/>
</dbReference>
<dbReference type="PROSITE" id="PS51782">
    <property type="entry name" value="LYSM"/>
    <property type="match status" value="1"/>
</dbReference>
<evidence type="ECO:0000313" key="6">
    <source>
        <dbReference type="EMBL" id="REE03431.1"/>
    </source>
</evidence>
<dbReference type="SUPFAM" id="SSF54106">
    <property type="entry name" value="LysM domain"/>
    <property type="match status" value="1"/>
</dbReference>
<proteinExistence type="inferred from homology"/>
<keyword evidence="2" id="KW-0378">Hydrolase</keyword>
<dbReference type="InterPro" id="IPR010618">
    <property type="entry name" value="RPF"/>
</dbReference>
<comment type="caution">
    <text evidence="6">The sequence shown here is derived from an EMBL/GenBank/DDBJ whole genome shotgun (WGS) entry which is preliminary data.</text>
</comment>
<comment type="similarity">
    <text evidence="1">Belongs to the transglycosylase family. Rpf subfamily.</text>
</comment>
<evidence type="ECO:0000256" key="4">
    <source>
        <dbReference type="SAM" id="SignalP"/>
    </source>
</evidence>
<accession>A0A3D9LAN5</accession>
<dbReference type="CDD" id="cd00118">
    <property type="entry name" value="LysM"/>
    <property type="match status" value="1"/>
</dbReference>
<feature type="domain" description="LysM" evidence="5">
    <location>
        <begin position="191"/>
        <end position="239"/>
    </location>
</feature>
<dbReference type="SMART" id="SM00257">
    <property type="entry name" value="LysM"/>
    <property type="match status" value="1"/>
</dbReference>
<dbReference type="CDD" id="cd13925">
    <property type="entry name" value="RPF"/>
    <property type="match status" value="1"/>
</dbReference>
<dbReference type="InterPro" id="IPR052196">
    <property type="entry name" value="Bact_Kbp"/>
</dbReference>
<dbReference type="PROSITE" id="PS51318">
    <property type="entry name" value="TAT"/>
    <property type="match status" value="1"/>
</dbReference>
<dbReference type="PANTHER" id="PTHR34700:SF4">
    <property type="entry name" value="PHAGE-LIKE ELEMENT PBSX PROTEIN XKDP"/>
    <property type="match status" value="1"/>
</dbReference>
<dbReference type="InterPro" id="IPR036779">
    <property type="entry name" value="LysM_dom_sf"/>
</dbReference>
<feature type="compositionally biased region" description="Low complexity" evidence="3">
    <location>
        <begin position="164"/>
        <end position="175"/>
    </location>
</feature>
<feature type="region of interest" description="Disordered" evidence="3">
    <location>
        <begin position="126"/>
        <end position="191"/>
    </location>
</feature>
<dbReference type="Gene3D" id="3.10.350.10">
    <property type="entry name" value="LysM domain"/>
    <property type="match status" value="1"/>
</dbReference>
<evidence type="ECO:0000256" key="3">
    <source>
        <dbReference type="SAM" id="MobiDB-lite"/>
    </source>
</evidence>
<evidence type="ECO:0000256" key="1">
    <source>
        <dbReference type="ARBA" id="ARBA00010830"/>
    </source>
</evidence>
<sequence length="241" mass="24821">MQKTSTASQSTRRTIIRRSAAGLAGVAVAGAGLTALSAPATAAPASSWDSLAQCESGGNWSINTGNGYYGGLQFSPSSWSAAGGSGMPHQASKAEQIRVAENLLSMQGWGAWPACSAKLGLYGNGGSAEVTTQSAETSSQTQEAAPKVEKKQSAPKVEKKQAEPKQQAPQQQAPVQEERASAVSPVEQSDETITVQAGDTMYKLAEAHGVDGGWEALYAANADTVSDANLIFVGQTLHLPA</sequence>
<evidence type="ECO:0000259" key="5">
    <source>
        <dbReference type="PROSITE" id="PS51782"/>
    </source>
</evidence>
<dbReference type="Pfam" id="PF06737">
    <property type="entry name" value="Transglycosylas"/>
    <property type="match status" value="1"/>
</dbReference>
<dbReference type="Pfam" id="PF01476">
    <property type="entry name" value="LysM"/>
    <property type="match status" value="1"/>
</dbReference>